<name>A0A2N3PX50_9PROT</name>
<comment type="caution">
    <text evidence="2">The sequence shown here is derived from an EMBL/GenBank/DDBJ whole genome shotgun (WGS) entry which is preliminary data.</text>
</comment>
<dbReference type="InterPro" id="IPR006311">
    <property type="entry name" value="TAT_signal"/>
</dbReference>
<dbReference type="Pfam" id="PF01738">
    <property type="entry name" value="DLH"/>
    <property type="match status" value="1"/>
</dbReference>
<dbReference type="RefSeq" id="WP_101250241.1">
    <property type="nucleotide sequence ID" value="NZ_PIUM01000007.1"/>
</dbReference>
<dbReference type="PANTHER" id="PTHR46623">
    <property type="entry name" value="CARBOXYMETHYLENEBUTENOLIDASE-RELATED"/>
    <property type="match status" value="1"/>
</dbReference>
<protein>
    <submittedName>
        <fullName evidence="2">Carboxymethylenebutenolidase</fullName>
    </submittedName>
</protein>
<dbReference type="InterPro" id="IPR002925">
    <property type="entry name" value="Dienelactn_hydro"/>
</dbReference>
<evidence type="ECO:0000259" key="1">
    <source>
        <dbReference type="Pfam" id="PF01738"/>
    </source>
</evidence>
<evidence type="ECO:0000313" key="2">
    <source>
        <dbReference type="EMBL" id="PKU24982.1"/>
    </source>
</evidence>
<dbReference type="Proteomes" id="UP000233293">
    <property type="component" value="Unassembled WGS sequence"/>
</dbReference>
<accession>A0A2N3PX50</accession>
<dbReference type="SUPFAM" id="SSF53474">
    <property type="entry name" value="alpha/beta-Hydrolases"/>
    <property type="match status" value="1"/>
</dbReference>
<dbReference type="PROSITE" id="PS51318">
    <property type="entry name" value="TAT"/>
    <property type="match status" value="1"/>
</dbReference>
<dbReference type="AlphaFoldDB" id="A0A2N3PX50"/>
<dbReference type="InterPro" id="IPR029058">
    <property type="entry name" value="AB_hydrolase_fold"/>
</dbReference>
<evidence type="ECO:0000313" key="3">
    <source>
        <dbReference type="Proteomes" id="UP000233293"/>
    </source>
</evidence>
<dbReference type="EMBL" id="PIUM01000007">
    <property type="protein sequence ID" value="PKU24982.1"/>
    <property type="molecule type" value="Genomic_DNA"/>
</dbReference>
<dbReference type="PANTHER" id="PTHR46623:SF6">
    <property type="entry name" value="ALPHA_BETA-HYDROLASES SUPERFAMILY PROTEIN"/>
    <property type="match status" value="1"/>
</dbReference>
<keyword evidence="3" id="KW-1185">Reference proteome</keyword>
<dbReference type="GO" id="GO:0016787">
    <property type="term" value="F:hydrolase activity"/>
    <property type="evidence" value="ECO:0007669"/>
    <property type="project" value="InterPro"/>
</dbReference>
<dbReference type="Gene3D" id="3.40.50.1820">
    <property type="entry name" value="alpha/beta hydrolase"/>
    <property type="match status" value="1"/>
</dbReference>
<feature type="domain" description="Dienelactone hydrolase" evidence="1">
    <location>
        <begin position="69"/>
        <end position="290"/>
    </location>
</feature>
<gene>
    <name evidence="2" type="ORF">CWS72_08955</name>
</gene>
<organism evidence="2 3">
    <name type="scientific">Telmatospirillum siberiense</name>
    <dbReference type="NCBI Taxonomy" id="382514"/>
    <lineage>
        <taxon>Bacteria</taxon>
        <taxon>Pseudomonadati</taxon>
        <taxon>Pseudomonadota</taxon>
        <taxon>Alphaproteobacteria</taxon>
        <taxon>Rhodospirillales</taxon>
        <taxon>Rhodospirillaceae</taxon>
        <taxon>Telmatospirillum</taxon>
    </lineage>
</organism>
<sequence>MGSIPFDHRRAWLTADATSDLSRRGFMVTSLAVGFAAAAQPVMAQAVTTNGEGLIAGEVAVPVAGGVMPAYQAYPATGSGPFPTVIVVQEIFGVHEYIKDVCRRLAKLGYYAVTGELYARQGDVSKLTDIKEIFAKVVSKVPDEQVISDIDSLVDFARSSGKADITRLGITGFCWGGRATWLYAAHNSKVRAAVAWYGMVDPPMWNEKAISVFQLLPKLKVPVLGLYGAKDTSIPVAHVETLKAELAGTSSEIVIYPDVGHAFHADYRPSYDRNAAEDGWHRLQDWFKKFGVA</sequence>
<dbReference type="InterPro" id="IPR051049">
    <property type="entry name" value="Dienelactone_hydrolase-like"/>
</dbReference>
<proteinExistence type="predicted"/>
<dbReference type="OrthoDB" id="9771666at2"/>
<reference evidence="3" key="1">
    <citation type="submission" date="2017-12" db="EMBL/GenBank/DDBJ databases">
        <title>Draft genome sequence of Telmatospirillum siberiense 26-4b1T, an acidotolerant peatland alphaproteobacterium potentially involved in sulfur cycling.</title>
        <authorList>
            <person name="Hausmann B."/>
            <person name="Pjevac P."/>
            <person name="Schreck K."/>
            <person name="Herbold C.W."/>
            <person name="Daims H."/>
            <person name="Wagner M."/>
            <person name="Pester M."/>
            <person name="Loy A."/>
        </authorList>
    </citation>
    <scope>NUCLEOTIDE SEQUENCE [LARGE SCALE GENOMIC DNA]</scope>
    <source>
        <strain evidence="3">26-4b1</strain>
    </source>
</reference>